<dbReference type="Gene3D" id="3.30.70.660">
    <property type="entry name" value="Pseudouridine synthase I, catalytic domain, C-terminal subdomain"/>
    <property type="match status" value="1"/>
</dbReference>
<evidence type="ECO:0000256" key="5">
    <source>
        <dbReference type="PIRSR" id="PIRSR001430-1"/>
    </source>
</evidence>
<protein>
    <recommendedName>
        <fullName evidence="4">tRNA pseudouridine synthase A</fullName>
        <ecNumber evidence="4">5.4.99.12</ecNumber>
    </recommendedName>
    <alternativeName>
        <fullName evidence="4">tRNA pseudouridine(38-40) synthase</fullName>
    </alternativeName>
    <alternativeName>
        <fullName evidence="4">tRNA pseudouridylate synthase I</fullName>
    </alternativeName>
    <alternativeName>
        <fullName evidence="4">tRNA-uridine isomerase I</fullName>
    </alternativeName>
</protein>
<dbReference type="Proteomes" id="UP000235658">
    <property type="component" value="Unassembled WGS sequence"/>
</dbReference>
<dbReference type="AlphaFoldDB" id="A0A2N6UKA0"/>
<feature type="active site" description="Nucleophile" evidence="4 5">
    <location>
        <position position="54"/>
    </location>
</feature>
<comment type="caution">
    <text evidence="9">The sequence shown here is derived from an EMBL/GenBank/DDBJ whole genome shotgun (WGS) entry which is preliminary data.</text>
</comment>
<name>A0A2N6UKA0_9FIRM</name>
<comment type="similarity">
    <text evidence="1 4 7">Belongs to the tRNA pseudouridine synthase TruA family.</text>
</comment>
<dbReference type="PANTHER" id="PTHR11142">
    <property type="entry name" value="PSEUDOURIDYLATE SYNTHASE"/>
    <property type="match status" value="1"/>
</dbReference>
<evidence type="ECO:0000313" key="9">
    <source>
        <dbReference type="EMBL" id="PMC82216.1"/>
    </source>
</evidence>
<feature type="domain" description="Pseudouridine synthase I TruA alpha/beta" evidence="8">
    <location>
        <begin position="148"/>
        <end position="247"/>
    </location>
</feature>
<dbReference type="CDD" id="cd02570">
    <property type="entry name" value="PseudoU_synth_EcTruA"/>
    <property type="match status" value="1"/>
</dbReference>
<dbReference type="NCBIfam" id="TIGR00071">
    <property type="entry name" value="hisT_truA"/>
    <property type="match status" value="1"/>
</dbReference>
<comment type="catalytic activity">
    <reaction evidence="4 7">
        <text>uridine(38/39/40) in tRNA = pseudouridine(38/39/40) in tRNA</text>
        <dbReference type="Rhea" id="RHEA:22376"/>
        <dbReference type="Rhea" id="RHEA-COMP:10085"/>
        <dbReference type="Rhea" id="RHEA-COMP:10087"/>
        <dbReference type="ChEBI" id="CHEBI:65314"/>
        <dbReference type="ChEBI" id="CHEBI:65315"/>
        <dbReference type="EC" id="5.4.99.12"/>
    </reaction>
</comment>
<evidence type="ECO:0000256" key="7">
    <source>
        <dbReference type="RuleBase" id="RU003792"/>
    </source>
</evidence>
<evidence type="ECO:0000256" key="1">
    <source>
        <dbReference type="ARBA" id="ARBA00009375"/>
    </source>
</evidence>
<evidence type="ECO:0000256" key="4">
    <source>
        <dbReference type="HAMAP-Rule" id="MF_00171"/>
    </source>
</evidence>
<dbReference type="HAMAP" id="MF_00171">
    <property type="entry name" value="TruA"/>
    <property type="match status" value="1"/>
</dbReference>
<evidence type="ECO:0000259" key="8">
    <source>
        <dbReference type="Pfam" id="PF01416"/>
    </source>
</evidence>
<evidence type="ECO:0000313" key="10">
    <source>
        <dbReference type="Proteomes" id="UP000235658"/>
    </source>
</evidence>
<keyword evidence="3 4" id="KW-0413">Isomerase</keyword>
<dbReference type="InterPro" id="IPR020095">
    <property type="entry name" value="PsdUridine_synth_TruA_C"/>
</dbReference>
<feature type="binding site" evidence="4 6">
    <location>
        <position position="112"/>
    </location>
    <ligand>
        <name>substrate</name>
    </ligand>
</feature>
<comment type="caution">
    <text evidence="4">Lacks conserved residue(s) required for the propagation of feature annotation.</text>
</comment>
<comment type="function">
    <text evidence="4">Formation of pseudouridine at positions 38, 39 and 40 in the anticodon stem and loop of transfer RNAs.</text>
</comment>
<evidence type="ECO:0000256" key="3">
    <source>
        <dbReference type="ARBA" id="ARBA00023235"/>
    </source>
</evidence>
<dbReference type="InterPro" id="IPR001406">
    <property type="entry name" value="PsdUridine_synth_TruA"/>
</dbReference>
<dbReference type="GO" id="GO:0160147">
    <property type="term" value="F:tRNA pseudouridine(38-40) synthase activity"/>
    <property type="evidence" value="ECO:0007669"/>
    <property type="project" value="UniProtKB-EC"/>
</dbReference>
<dbReference type="EC" id="5.4.99.12" evidence="4"/>
<dbReference type="GeneID" id="84577625"/>
<keyword evidence="2 4" id="KW-0819">tRNA processing</keyword>
<evidence type="ECO:0000256" key="6">
    <source>
        <dbReference type="PIRSR" id="PIRSR001430-2"/>
    </source>
</evidence>
<dbReference type="Pfam" id="PF01416">
    <property type="entry name" value="PseudoU_synth_1"/>
    <property type="match status" value="2"/>
</dbReference>
<evidence type="ECO:0000256" key="2">
    <source>
        <dbReference type="ARBA" id="ARBA00022694"/>
    </source>
</evidence>
<reference evidence="9 10" key="1">
    <citation type="submission" date="2017-09" db="EMBL/GenBank/DDBJ databases">
        <title>Bacterial strain isolated from the female urinary microbiota.</title>
        <authorList>
            <person name="Thomas-White K."/>
            <person name="Kumar N."/>
            <person name="Forster S."/>
            <person name="Putonti C."/>
            <person name="Lawley T."/>
            <person name="Wolfe A.J."/>
        </authorList>
    </citation>
    <scope>NUCLEOTIDE SEQUENCE [LARGE SCALE GENOMIC DNA]</scope>
    <source>
        <strain evidence="9 10">UMB0204</strain>
    </source>
</reference>
<dbReference type="SUPFAM" id="SSF55120">
    <property type="entry name" value="Pseudouridine synthase"/>
    <property type="match status" value="1"/>
</dbReference>
<accession>A0A2N6UKA0</accession>
<dbReference type="InterPro" id="IPR020094">
    <property type="entry name" value="TruA/RsuA/RluB/E/F_N"/>
</dbReference>
<dbReference type="GO" id="GO:0031119">
    <property type="term" value="P:tRNA pseudouridine synthesis"/>
    <property type="evidence" value="ECO:0007669"/>
    <property type="project" value="UniProtKB-UniRule"/>
</dbReference>
<dbReference type="InterPro" id="IPR020103">
    <property type="entry name" value="PsdUridine_synth_cat_dom_sf"/>
</dbReference>
<comment type="subunit">
    <text evidence="4">Homodimer.</text>
</comment>
<dbReference type="Gene3D" id="3.30.70.580">
    <property type="entry name" value="Pseudouridine synthase I, catalytic domain, N-terminal subdomain"/>
    <property type="match status" value="1"/>
</dbReference>
<dbReference type="FunFam" id="3.30.70.580:FF:000001">
    <property type="entry name" value="tRNA pseudouridine synthase A"/>
    <property type="match status" value="1"/>
</dbReference>
<sequence>MSIQNILLKIQYDGSLFEGFQIQKDKRTVQKELEEAIRKVTGEKNRIIASGRTDSGVHANEMYVNFLTAKDIRADKFHYHLKKYLPEDILALSSKKVDKNFHARFSVKTKTYKYVISLEKILHPIYRNYMEQITYKLDFDKLKQGMEILKGEHDFRAFMLSEKNDIINTIRKIDDCYYILDNNILFLYFKAESFLHNQVRIMAGSLIELSRGKISLDDFKFYFDKNNKKRANPTLKAGGLYLDSIDYRKFES</sequence>
<feature type="domain" description="Pseudouridine synthase I TruA alpha/beta" evidence="8">
    <location>
        <begin position="11"/>
        <end position="105"/>
    </location>
</feature>
<dbReference type="RefSeq" id="WP_102197334.1">
    <property type="nucleotide sequence ID" value="NZ_CAUPDS010000005.1"/>
</dbReference>
<dbReference type="EMBL" id="PNHP01000001">
    <property type="protein sequence ID" value="PMC82216.1"/>
    <property type="molecule type" value="Genomic_DNA"/>
</dbReference>
<dbReference type="PIRSF" id="PIRSF001430">
    <property type="entry name" value="tRNA_psdUrid_synth"/>
    <property type="match status" value="1"/>
</dbReference>
<organism evidence="9 10">
    <name type="scientific">Anaerococcus hydrogenalis</name>
    <dbReference type="NCBI Taxonomy" id="33029"/>
    <lineage>
        <taxon>Bacteria</taxon>
        <taxon>Bacillati</taxon>
        <taxon>Bacillota</taxon>
        <taxon>Tissierellia</taxon>
        <taxon>Tissierellales</taxon>
        <taxon>Peptoniphilaceae</taxon>
        <taxon>Anaerococcus</taxon>
    </lineage>
</organism>
<dbReference type="PANTHER" id="PTHR11142:SF0">
    <property type="entry name" value="TRNA PSEUDOURIDINE SYNTHASE-LIKE 1"/>
    <property type="match status" value="1"/>
</dbReference>
<dbReference type="GO" id="GO:0003723">
    <property type="term" value="F:RNA binding"/>
    <property type="evidence" value="ECO:0007669"/>
    <property type="project" value="InterPro"/>
</dbReference>
<gene>
    <name evidence="4" type="primary">truA</name>
    <name evidence="9" type="ORF">CJ192_00340</name>
</gene>
<proteinExistence type="inferred from homology"/>
<dbReference type="InterPro" id="IPR020097">
    <property type="entry name" value="PsdUridine_synth_TruA_a/b_dom"/>
</dbReference>